<dbReference type="HAMAP" id="MF_00839">
    <property type="entry name" value="HPF"/>
    <property type="match status" value="1"/>
</dbReference>
<evidence type="ECO:0000256" key="1">
    <source>
        <dbReference type="ARBA" id="ARBA00022845"/>
    </source>
</evidence>
<reference evidence="3" key="1">
    <citation type="submission" date="2018-07" db="EMBL/GenBank/DDBJ databases">
        <authorList>
            <person name="Quirk P.G."/>
            <person name="Krulwich T.A."/>
        </authorList>
    </citation>
    <scope>NUCLEOTIDE SEQUENCE</scope>
</reference>
<dbReference type="InterPro" id="IPR050574">
    <property type="entry name" value="HPF/YfiA_ribosome-assoc"/>
</dbReference>
<dbReference type="GO" id="GO:0022627">
    <property type="term" value="C:cytosolic small ribosomal subunit"/>
    <property type="evidence" value="ECO:0007669"/>
    <property type="project" value="TreeGrafter"/>
</dbReference>
<organism evidence="3">
    <name type="scientific">metagenome</name>
    <dbReference type="NCBI Taxonomy" id="256318"/>
    <lineage>
        <taxon>unclassified sequences</taxon>
        <taxon>metagenomes</taxon>
    </lineage>
</organism>
<gene>
    <name evidence="3" type="primary">hpf</name>
    <name evidence="3" type="ORF">DF3PB_1300005</name>
</gene>
<evidence type="ECO:0000313" key="3">
    <source>
        <dbReference type="EMBL" id="SUS04402.1"/>
    </source>
</evidence>
<dbReference type="InterPro" id="IPR036567">
    <property type="entry name" value="RHF-like"/>
</dbReference>
<dbReference type="GO" id="GO:0045900">
    <property type="term" value="P:negative regulation of translational elongation"/>
    <property type="evidence" value="ECO:0007669"/>
    <property type="project" value="TreeGrafter"/>
</dbReference>
<dbReference type="Gene3D" id="3.30.505.50">
    <property type="entry name" value="Sigma 54 modulation/S30EA ribosomal protein, C-terminal domain"/>
    <property type="match status" value="1"/>
</dbReference>
<protein>
    <submittedName>
        <fullName evidence="3">Ribosome hibernation promotion factor</fullName>
    </submittedName>
</protein>
<evidence type="ECO:0000259" key="2">
    <source>
        <dbReference type="Pfam" id="PF16321"/>
    </source>
</evidence>
<dbReference type="CDD" id="cd00552">
    <property type="entry name" value="RaiA"/>
    <property type="match status" value="1"/>
</dbReference>
<dbReference type="PANTHER" id="PTHR33231:SF1">
    <property type="entry name" value="30S RIBOSOMAL PROTEIN"/>
    <property type="match status" value="1"/>
</dbReference>
<keyword evidence="1" id="KW-0810">Translation regulation</keyword>
<name>A0A380T9R3_9ZZZZ</name>
<proteinExistence type="inferred from homology"/>
<dbReference type="InterPro" id="IPR032528">
    <property type="entry name" value="Ribosom_S30AE_C"/>
</dbReference>
<accession>A0A380T9R3</accession>
<dbReference type="InterPro" id="IPR038416">
    <property type="entry name" value="Ribosom_S30AE_C_sf"/>
</dbReference>
<dbReference type="AlphaFoldDB" id="A0A380T9R3"/>
<dbReference type="InterPro" id="IPR003489">
    <property type="entry name" value="RHF/RaiA"/>
</dbReference>
<dbReference type="Gene3D" id="3.30.160.100">
    <property type="entry name" value="Ribosome hibernation promotion factor-like"/>
    <property type="match status" value="1"/>
</dbReference>
<dbReference type="SUPFAM" id="SSF69754">
    <property type="entry name" value="Ribosome binding protein Y (YfiA homologue)"/>
    <property type="match status" value="1"/>
</dbReference>
<dbReference type="PANTHER" id="PTHR33231">
    <property type="entry name" value="30S RIBOSOMAL PROTEIN"/>
    <property type="match status" value="1"/>
</dbReference>
<dbReference type="GO" id="GO:0043024">
    <property type="term" value="F:ribosomal small subunit binding"/>
    <property type="evidence" value="ECO:0007669"/>
    <property type="project" value="TreeGrafter"/>
</dbReference>
<dbReference type="Pfam" id="PF16321">
    <property type="entry name" value="Ribosom_S30AE_C"/>
    <property type="match status" value="1"/>
</dbReference>
<feature type="domain" description="Sigma 54 modulation/S30EA ribosomal protein C-terminal" evidence="2">
    <location>
        <begin position="130"/>
        <end position="183"/>
    </location>
</feature>
<dbReference type="EMBL" id="UIDG01000036">
    <property type="protein sequence ID" value="SUS04402.1"/>
    <property type="molecule type" value="Genomic_DNA"/>
</dbReference>
<sequence length="193" mass="21379">MMDLAIKGKGLDIGEALRAHIEAELSGIVAKYFARALDATVAVSREAHQFRSDITVHPVKSVVIQGRGAAEDAYAAFDTALERIAKQLRRYKRRLNDHHKGRPGEETTIPALKYVIQPESEEEELPAEGQPAIIAELPTEIETLSVGEAVMRMDLADVPTLMFRNRKHGGLNVVYRRRDGNIGWIDPANTQTA</sequence>
<dbReference type="Pfam" id="PF02482">
    <property type="entry name" value="Ribosomal_S30AE"/>
    <property type="match status" value="1"/>
</dbReference>
<dbReference type="InterPro" id="IPR034694">
    <property type="entry name" value="HPF_long/plastid"/>
</dbReference>
<dbReference type="NCBIfam" id="TIGR00741">
    <property type="entry name" value="yfiA"/>
    <property type="match status" value="1"/>
</dbReference>